<feature type="chain" id="PRO_5037746581" description="DUF1570 domain-containing protein" evidence="2">
    <location>
        <begin position="34"/>
        <end position="518"/>
    </location>
</feature>
<dbReference type="InterPro" id="IPR011990">
    <property type="entry name" value="TPR-like_helical_dom_sf"/>
</dbReference>
<evidence type="ECO:0000313" key="3">
    <source>
        <dbReference type="EMBL" id="QTC91560.1"/>
    </source>
</evidence>
<dbReference type="RefSeq" id="WP_207870738.1">
    <property type="nucleotide sequence ID" value="NZ_CP062222.1"/>
</dbReference>
<feature type="region of interest" description="Disordered" evidence="1">
    <location>
        <begin position="476"/>
        <end position="518"/>
    </location>
</feature>
<evidence type="ECO:0008006" key="5">
    <source>
        <dbReference type="Google" id="ProtNLM"/>
    </source>
</evidence>
<organism evidence="3 4">
    <name type="scientific">Brevundimonas goettingensis</name>
    <dbReference type="NCBI Taxonomy" id="2774190"/>
    <lineage>
        <taxon>Bacteria</taxon>
        <taxon>Pseudomonadati</taxon>
        <taxon>Pseudomonadota</taxon>
        <taxon>Alphaproteobacteria</taxon>
        <taxon>Caulobacterales</taxon>
        <taxon>Caulobacteraceae</taxon>
        <taxon>Brevundimonas</taxon>
    </lineage>
</organism>
<dbReference type="Gene3D" id="1.25.40.10">
    <property type="entry name" value="Tetratricopeptide repeat domain"/>
    <property type="match status" value="1"/>
</dbReference>
<evidence type="ECO:0000256" key="1">
    <source>
        <dbReference type="SAM" id="MobiDB-lite"/>
    </source>
</evidence>
<keyword evidence="4" id="KW-1185">Reference proteome</keyword>
<evidence type="ECO:0000313" key="4">
    <source>
        <dbReference type="Proteomes" id="UP000663918"/>
    </source>
</evidence>
<dbReference type="AlphaFoldDB" id="A0A975C471"/>
<dbReference type="KEGG" id="bgoe:IFJ75_01065"/>
<feature type="signal peptide" evidence="2">
    <location>
        <begin position="1"/>
        <end position="33"/>
    </location>
</feature>
<dbReference type="Proteomes" id="UP000663918">
    <property type="component" value="Chromosome"/>
</dbReference>
<name>A0A975C471_9CAUL</name>
<sequence length="518" mass="56354">MFKSIIAGARRLSSGAVAGVALAALTGVGPAHAEWLKAESERFVVYSEGSEANLRRFAQHLDTYDRLLNLSLTGSMGEAPPRKLPIYLVGSRGGLVTVRPDLGPNIVGYYLTDEEDIFAMAIRDSDDDTLLHEYAHHFMFQNAAYPYPGWFVEGFAEYYATAEFKSDRVLVGQYNENRAYWLQNGTWLDMRTLLSNRPGGRARGSETYYPLAWLLTHWFWGNVERQVQLKAYLLDVGAGTDPVEAMQKATGLDRVGLRRALRRYVSGGIPYKAVVMDFPEAPITVTHLPRSADTLLMLGQRVKVMDREDDDAARVLATVRTQAARFPDDDLATLVLARAEMKLGDIAAGQALAQTLIDRDPANVEALQLLASAAIKTAGDSDDVDAGDRALAQARGYLGRAFRADDGNFRTFMLLTDARRGMPGYPNDNDMATLHLANTLAPQLPDTVLQLASALIYKGETEEALGLLQPLANNPHGGGAASAAQSMINQIEGVSDAEAQAEEDAPAEPEDGDTTGGD</sequence>
<proteinExistence type="predicted"/>
<protein>
    <recommendedName>
        <fullName evidence="5">DUF1570 domain-containing protein</fullName>
    </recommendedName>
</protein>
<accession>A0A975C471</accession>
<dbReference type="SUPFAM" id="SSF48452">
    <property type="entry name" value="TPR-like"/>
    <property type="match status" value="1"/>
</dbReference>
<gene>
    <name evidence="3" type="ORF">IFJ75_01065</name>
</gene>
<evidence type="ECO:0000256" key="2">
    <source>
        <dbReference type="SAM" id="SignalP"/>
    </source>
</evidence>
<dbReference type="EMBL" id="CP062222">
    <property type="protein sequence ID" value="QTC91560.1"/>
    <property type="molecule type" value="Genomic_DNA"/>
</dbReference>
<keyword evidence="2" id="KW-0732">Signal</keyword>
<reference evidence="3" key="1">
    <citation type="submission" date="2020-09" db="EMBL/GenBank/DDBJ databases">
        <title>Brevundimonas sp. LVF2 isolated from a puddle in Goettingen, Germany.</title>
        <authorList>
            <person name="Friedrich I."/>
            <person name="Klassen A."/>
            <person name="Hannes N."/>
            <person name="Schneider D."/>
            <person name="Hertel R."/>
            <person name="Daniel R."/>
        </authorList>
    </citation>
    <scope>NUCLEOTIDE SEQUENCE</scope>
    <source>
        <strain evidence="3">LVF2</strain>
    </source>
</reference>
<feature type="compositionally biased region" description="Acidic residues" evidence="1">
    <location>
        <begin position="499"/>
        <end position="518"/>
    </location>
</feature>